<dbReference type="PANTHER" id="PTHR11319:SF35">
    <property type="entry name" value="OUTER MEMBRANE PROTEIN PMPC-RELATED"/>
    <property type="match status" value="1"/>
</dbReference>
<gene>
    <name evidence="2" type="ORF">CCMP2556_LOCUS21352</name>
    <name evidence="3" type="ORF">CCMP2556_LOCUS21472</name>
</gene>
<evidence type="ECO:0000256" key="1">
    <source>
        <dbReference type="SAM" id="Phobius"/>
    </source>
</evidence>
<comment type="caution">
    <text evidence="2">The sequence shown here is derived from an EMBL/GenBank/DDBJ whole genome shotgun (WGS) entry which is preliminary data.</text>
</comment>
<feature type="transmembrane region" description="Helical" evidence="1">
    <location>
        <begin position="621"/>
        <end position="646"/>
    </location>
</feature>
<keyword evidence="1" id="KW-0812">Transmembrane</keyword>
<dbReference type="EMBL" id="CAXAMN010013002">
    <property type="protein sequence ID" value="CAK9039655.1"/>
    <property type="molecule type" value="Genomic_DNA"/>
</dbReference>
<accession>A0ABP0LKU3</accession>
<organism evidence="2 4">
    <name type="scientific">Durusdinium trenchii</name>
    <dbReference type="NCBI Taxonomy" id="1381693"/>
    <lineage>
        <taxon>Eukaryota</taxon>
        <taxon>Sar</taxon>
        <taxon>Alveolata</taxon>
        <taxon>Dinophyceae</taxon>
        <taxon>Suessiales</taxon>
        <taxon>Symbiodiniaceae</taxon>
        <taxon>Durusdinium</taxon>
    </lineage>
</organism>
<protein>
    <submittedName>
        <fullName evidence="2">Uncharacterized protein</fullName>
    </submittedName>
</protein>
<sequence>MEVACMVLLHWRDNWKEEYASSTVPLKALVVAFSCQSLPWLKIQALCGSEIAPQAADVFLNSLLMWDVYGSGSLLYVAGKLDIRHMQIMNHQSKALFKAKATKGIIVEESVDCGNATGRCLWVATGSNRVTVNLWCARGTGLVNKFGSGQRADSEKSCLPCMPSHMQLIERTTQPCALCPDAVATCEPGRIILKEGYMSPEVDNIINNSLRIHHCPNPHACPGGQVPRLENGMAMCRTGHVHDGCLLCNRSTHGAADADALSCTRCATSVTRQTLQLAYAILRDISIFLIAYRGGRQAVDENFKPRAAKISSILLNQLLAFGTVANIAAVASLNTKAAQDVKEYVGEVVSDLLQRFLLEFQWSPGESSGSMSTQCLLTYLHLPPEMWTAHVLASVVPVTLITIAAFAHDDPFLALIVGSNCFLPAFCANFAKYVVFFRTEILETTASKSLMPAAAEKREELGEPRFEFMPDTLRQWPVWSSMWFCAVILLCFLFVVTIWTKDTSSQSAGRVPRHVAYLRMPYKTKEPLCKYMETERLLRKMILKTVAAAFPITAYPALQLTFVGIILIFPLLSYAALRPYEHFWLNVSEICLIVIGMISINLASLIIASTSHWATTDETQIIIFVVIVFEAAFIASVFGLMIFGFLCSEIFFATTEDGEQDAMNNNNKNNKH</sequence>
<evidence type="ECO:0000313" key="4">
    <source>
        <dbReference type="Proteomes" id="UP001642484"/>
    </source>
</evidence>
<evidence type="ECO:0000313" key="3">
    <source>
        <dbReference type="EMBL" id="CAK9039655.1"/>
    </source>
</evidence>
<keyword evidence="4" id="KW-1185">Reference proteome</keyword>
<evidence type="ECO:0000313" key="2">
    <source>
        <dbReference type="EMBL" id="CAK9039273.1"/>
    </source>
</evidence>
<proteinExistence type="predicted"/>
<keyword evidence="1" id="KW-0472">Membrane</keyword>
<reference evidence="2 4" key="1">
    <citation type="submission" date="2024-02" db="EMBL/GenBank/DDBJ databases">
        <authorList>
            <person name="Chen Y."/>
            <person name="Shah S."/>
            <person name="Dougan E. K."/>
            <person name="Thang M."/>
            <person name="Chan C."/>
        </authorList>
    </citation>
    <scope>NUCLEOTIDE SEQUENCE [LARGE SCALE GENOMIC DNA]</scope>
</reference>
<feature type="transmembrane region" description="Helical" evidence="1">
    <location>
        <begin position="583"/>
        <end position="609"/>
    </location>
</feature>
<feature type="transmembrane region" description="Helical" evidence="1">
    <location>
        <begin position="412"/>
        <end position="431"/>
    </location>
</feature>
<dbReference type="PANTHER" id="PTHR11319">
    <property type="entry name" value="G PROTEIN-COUPLED RECEPTOR-RELATED"/>
    <property type="match status" value="1"/>
</dbReference>
<keyword evidence="1" id="KW-1133">Transmembrane helix</keyword>
<feature type="transmembrane region" description="Helical" evidence="1">
    <location>
        <begin position="478"/>
        <end position="500"/>
    </location>
</feature>
<dbReference type="EMBL" id="CAXAMN010012891">
    <property type="protein sequence ID" value="CAK9039273.1"/>
    <property type="molecule type" value="Genomic_DNA"/>
</dbReference>
<dbReference type="Proteomes" id="UP001642484">
    <property type="component" value="Unassembled WGS sequence"/>
</dbReference>
<name>A0ABP0LKU3_9DINO</name>
<feature type="transmembrane region" description="Helical" evidence="1">
    <location>
        <begin position="387"/>
        <end position="407"/>
    </location>
</feature>
<feature type="transmembrane region" description="Helical" evidence="1">
    <location>
        <begin position="546"/>
        <end position="577"/>
    </location>
</feature>